<proteinExistence type="predicted"/>
<dbReference type="Proteomes" id="UP001295444">
    <property type="component" value="Chromosome 08"/>
</dbReference>
<dbReference type="EMBL" id="OW240919">
    <property type="protein sequence ID" value="CAH2311725.1"/>
    <property type="molecule type" value="Genomic_DNA"/>
</dbReference>
<feature type="compositionally biased region" description="Basic and acidic residues" evidence="1">
    <location>
        <begin position="41"/>
        <end position="59"/>
    </location>
</feature>
<accession>A0AAD1STS5</accession>
<feature type="domain" description="Fibronectin type-III" evidence="2">
    <location>
        <begin position="283"/>
        <end position="375"/>
    </location>
</feature>
<organism evidence="3 4">
    <name type="scientific">Pelobates cultripes</name>
    <name type="common">Western spadefoot toad</name>
    <dbReference type="NCBI Taxonomy" id="61616"/>
    <lineage>
        <taxon>Eukaryota</taxon>
        <taxon>Metazoa</taxon>
        <taxon>Chordata</taxon>
        <taxon>Craniata</taxon>
        <taxon>Vertebrata</taxon>
        <taxon>Euteleostomi</taxon>
        <taxon>Amphibia</taxon>
        <taxon>Batrachia</taxon>
        <taxon>Anura</taxon>
        <taxon>Pelobatoidea</taxon>
        <taxon>Pelobatidae</taxon>
        <taxon>Pelobates</taxon>
    </lineage>
</organism>
<evidence type="ECO:0000256" key="1">
    <source>
        <dbReference type="SAM" id="MobiDB-lite"/>
    </source>
</evidence>
<feature type="domain" description="Fibronectin type-III" evidence="2">
    <location>
        <begin position="626"/>
        <end position="713"/>
    </location>
</feature>
<sequence length="908" mass="98209">MVHRKFYSEEELARILEQSDSEYDFSNEDDYNSSNSGSSDTEDKNVVDESKNIEDKDVPAENVTNNINNWESLEGVQKSTRQKMGIRIPNYHFVLTILLYTLPAMASSSSDISVSIYDVTSRSVYVQWSKVVGAMSYKIIASPVTSAVSSTFAVYNAAIIMGTLNNLLPNSNYTVTVEAMDKDGVILAHAQTLQLTAPEVPIIDKAYSKLSNSITVEWAEVTGAFSYLVTAQNGEFFAETIVTSSPGTVTGLQAATTYRITVRSINSAGKSQPSPPRQAETVLPGPLVTVISSSSDSLTVSWEMDSLAESYFVSVMRSDGQGIRWNQNVTTTPITFTSLDPGTIYTIKVHAWNVDGTPGDDSTKNQITRPRCPSDLQIIFNSGELEATFTVTGAEATVNYTVSLSSENDSINCTTSVSPCTISSLQCGLEYSVSLAASNDAGSTMANKTWTLNSVPCAPSGISITENNPGNLTVSWSNVSLAEYYVVFVKSDDGLEVHCNTSQTVCYFPAECGFIYIMSVFAYSKVGQSPLGEILNYTTAPCCPSDFSPAYVSTDTLEIVWTAVRGAEMYETKADDGTNLILCNDTATVCALSGLQCNTLYNVTVYSYSETRGSNTSCASKMMTTAPCSPEITSITKINVTMFMIHWNSSSSDTMYTVTARGDAELRECTSSKTFCALENLPCGETFMVSAVAIAPSGTSLPSYSVRLETDPCCPSDLAVVQVTQSVTNVSWSIAPGVQTYTTLLVSPRGQAKCHTLQNHCLLGCITCGTSYSVSLEAISETGLTSMCTYHGYSSRIIFCTQYQIKLSLKLYRLSNSSIRVTWRASSGSANYTVNLYGSKGNFTCSPNTSISYCDISDIQCGDVYTVVVSPVILEEPQVSFCPQKIYSVRCSGSSLGMVIYRGKRSVS</sequence>
<feature type="compositionally biased region" description="Acidic residues" evidence="1">
    <location>
        <begin position="19"/>
        <end position="31"/>
    </location>
</feature>
<name>A0AAD1STS5_PELCU</name>
<dbReference type="CDD" id="cd00063">
    <property type="entry name" value="FN3"/>
    <property type="match status" value="4"/>
</dbReference>
<gene>
    <name evidence="3" type="ORF">PECUL_23A040571</name>
</gene>
<dbReference type="AlphaFoldDB" id="A0AAD1STS5"/>
<dbReference type="PANTHER" id="PTHR47135">
    <property type="entry name" value="FIBRONECTIN TYPE III DOMAIN-CONTAINING PROTEIN 7"/>
    <property type="match status" value="1"/>
</dbReference>
<dbReference type="SUPFAM" id="SSF49265">
    <property type="entry name" value="Fibronectin type III"/>
    <property type="match status" value="6"/>
</dbReference>
<dbReference type="PROSITE" id="PS50853">
    <property type="entry name" value="FN3"/>
    <property type="match status" value="4"/>
</dbReference>
<keyword evidence="4" id="KW-1185">Reference proteome</keyword>
<dbReference type="PANTHER" id="PTHR47135:SF1">
    <property type="entry name" value="FIBRONECTIN TYPE III DOMAIN-CONTAINING PROTEIN 7"/>
    <property type="match status" value="1"/>
</dbReference>
<feature type="domain" description="Fibronectin type-III" evidence="2">
    <location>
        <begin position="458"/>
        <end position="542"/>
    </location>
</feature>
<feature type="domain" description="Fibronectin type-III" evidence="2">
    <location>
        <begin position="108"/>
        <end position="200"/>
    </location>
</feature>
<dbReference type="Gene3D" id="2.60.40.10">
    <property type="entry name" value="Immunoglobulins"/>
    <property type="match status" value="4"/>
</dbReference>
<evidence type="ECO:0000313" key="4">
    <source>
        <dbReference type="Proteomes" id="UP001295444"/>
    </source>
</evidence>
<dbReference type="InterPro" id="IPR036116">
    <property type="entry name" value="FN3_sf"/>
</dbReference>
<dbReference type="SMART" id="SM00060">
    <property type="entry name" value="FN3"/>
    <property type="match status" value="8"/>
</dbReference>
<feature type="region of interest" description="Disordered" evidence="1">
    <location>
        <begin position="18"/>
        <end position="59"/>
    </location>
</feature>
<protein>
    <submittedName>
        <fullName evidence="3">Fibronectin type III domain-containing 7 isoform X1</fullName>
    </submittedName>
</protein>
<evidence type="ECO:0000259" key="2">
    <source>
        <dbReference type="PROSITE" id="PS50853"/>
    </source>
</evidence>
<dbReference type="Pfam" id="PF00041">
    <property type="entry name" value="fn3"/>
    <property type="match status" value="2"/>
</dbReference>
<dbReference type="InterPro" id="IPR013783">
    <property type="entry name" value="Ig-like_fold"/>
</dbReference>
<reference evidence="3" key="1">
    <citation type="submission" date="2022-03" db="EMBL/GenBank/DDBJ databases">
        <authorList>
            <person name="Alioto T."/>
            <person name="Alioto T."/>
            <person name="Gomez Garrido J."/>
        </authorList>
    </citation>
    <scope>NUCLEOTIDE SEQUENCE</scope>
</reference>
<evidence type="ECO:0000313" key="3">
    <source>
        <dbReference type="EMBL" id="CAH2311725.1"/>
    </source>
</evidence>
<dbReference type="InterPro" id="IPR003961">
    <property type="entry name" value="FN3_dom"/>
</dbReference>